<gene>
    <name evidence="2" type="ORF">GXW79_20420</name>
</gene>
<dbReference type="EMBL" id="JAAEDH010000036">
    <property type="protein sequence ID" value="MBR0657452.1"/>
    <property type="molecule type" value="Genomic_DNA"/>
</dbReference>
<dbReference type="AlphaFoldDB" id="A0AAF1JZ00"/>
<accession>A0AAF1JZ00</accession>
<reference evidence="2" key="2">
    <citation type="journal article" date="2021" name="Syst. Appl. Microbiol.">
        <title>Roseomonas hellenica sp. nov., isolated from roots of wild-growing Alkanna tinctoria.</title>
        <authorList>
            <person name="Rat A."/>
            <person name="Naranjo H.D."/>
            <person name="Lebbe L."/>
            <person name="Cnockaert M."/>
            <person name="Krigas N."/>
            <person name="Grigoriadou K."/>
            <person name="Maloupa E."/>
            <person name="Willems A."/>
        </authorList>
    </citation>
    <scope>NUCLEOTIDE SEQUENCE</scope>
    <source>
        <strain evidence="2">LMG 28251</strain>
    </source>
</reference>
<dbReference type="RefSeq" id="WP_211876314.1">
    <property type="nucleotide sequence ID" value="NZ_JAAEDH010000036.1"/>
</dbReference>
<comment type="caution">
    <text evidence="2">The sequence shown here is derived from an EMBL/GenBank/DDBJ whole genome shotgun (WGS) entry which is preliminary data.</text>
</comment>
<dbReference type="Proteomes" id="UP001196068">
    <property type="component" value="Unassembled WGS sequence"/>
</dbReference>
<name>A0AAF1JZ00_9PROT</name>
<feature type="domain" description="Tetrapyrrole biosynthesis uroporphyrinogen III synthase" evidence="1">
    <location>
        <begin position="14"/>
        <end position="223"/>
    </location>
</feature>
<protein>
    <submittedName>
        <fullName evidence="2">Uroporphyrinogen-III synthase</fullName>
    </submittedName>
</protein>
<dbReference type="Pfam" id="PF02602">
    <property type="entry name" value="HEM4"/>
    <property type="match status" value="1"/>
</dbReference>
<dbReference type="GO" id="GO:0033014">
    <property type="term" value="P:tetrapyrrole biosynthetic process"/>
    <property type="evidence" value="ECO:0007669"/>
    <property type="project" value="InterPro"/>
</dbReference>
<dbReference type="GO" id="GO:0004852">
    <property type="term" value="F:uroporphyrinogen-III synthase activity"/>
    <property type="evidence" value="ECO:0007669"/>
    <property type="project" value="InterPro"/>
</dbReference>
<dbReference type="SUPFAM" id="SSF69618">
    <property type="entry name" value="HemD-like"/>
    <property type="match status" value="1"/>
</dbReference>
<dbReference type="InterPro" id="IPR036108">
    <property type="entry name" value="4pyrrol_syn_uPrphyn_synt_sf"/>
</dbReference>
<dbReference type="InterPro" id="IPR003754">
    <property type="entry name" value="4pyrrol_synth_uPrphyn_synth"/>
</dbReference>
<dbReference type="Gene3D" id="3.40.50.10090">
    <property type="match status" value="2"/>
</dbReference>
<evidence type="ECO:0000313" key="2">
    <source>
        <dbReference type="EMBL" id="MBR0657452.1"/>
    </source>
</evidence>
<proteinExistence type="predicted"/>
<reference evidence="2" key="1">
    <citation type="submission" date="2020-01" db="EMBL/GenBank/DDBJ databases">
        <authorList>
            <person name="Rat A."/>
        </authorList>
    </citation>
    <scope>NUCLEOTIDE SEQUENCE</scope>
    <source>
        <strain evidence="2">LMG 28251</strain>
    </source>
</reference>
<sequence length="231" mass="23849">MQVLITRPEPGASETALAVAALGWTPVLAPALTLASVPFALPPRIQAVLIASRAAARALPRTPLPVYAVGQATAADAIARGLPTVVAAEGDAAALAALVAERLDPGAGPLLLAVGEGYGAALTAMLRARGFRVLRRVAYRAAPAESLPEAARAGLAQGMVAAALFFSPRSATRIMELFRDAGLVERCTAIDALALSPRIATTLRSLPWRCIRATSRPDPAALLDMLGRPPE</sequence>
<organism evidence="2 3">
    <name type="scientific">Plastoroseomonas arctica</name>
    <dbReference type="NCBI Taxonomy" id="1509237"/>
    <lineage>
        <taxon>Bacteria</taxon>
        <taxon>Pseudomonadati</taxon>
        <taxon>Pseudomonadota</taxon>
        <taxon>Alphaproteobacteria</taxon>
        <taxon>Acetobacterales</taxon>
        <taxon>Acetobacteraceae</taxon>
        <taxon>Plastoroseomonas</taxon>
    </lineage>
</organism>
<evidence type="ECO:0000313" key="3">
    <source>
        <dbReference type="Proteomes" id="UP001196068"/>
    </source>
</evidence>
<keyword evidence="3" id="KW-1185">Reference proteome</keyword>
<dbReference type="CDD" id="cd06578">
    <property type="entry name" value="HemD"/>
    <property type="match status" value="1"/>
</dbReference>
<evidence type="ECO:0000259" key="1">
    <source>
        <dbReference type="Pfam" id="PF02602"/>
    </source>
</evidence>